<evidence type="ECO:0000256" key="4">
    <source>
        <dbReference type="ARBA" id="ARBA00023237"/>
    </source>
</evidence>
<dbReference type="Proteomes" id="UP000664761">
    <property type="component" value="Unassembled WGS sequence"/>
</dbReference>
<evidence type="ECO:0000256" key="1">
    <source>
        <dbReference type="ARBA" id="ARBA00022729"/>
    </source>
</evidence>
<dbReference type="RefSeq" id="WP_207045756.1">
    <property type="nucleotide sequence ID" value="NZ_JAFLNC010000003.1"/>
</dbReference>
<dbReference type="Gene3D" id="1.25.40.10">
    <property type="entry name" value="Tetratricopeptide repeat domain"/>
    <property type="match status" value="1"/>
</dbReference>
<keyword evidence="7" id="KW-0802">TPR repeat</keyword>
<dbReference type="Pfam" id="PF13525">
    <property type="entry name" value="YfiO"/>
    <property type="match status" value="1"/>
</dbReference>
<feature type="domain" description="Outer membrane lipoprotein BamD-like" evidence="8">
    <location>
        <begin position="36"/>
        <end position="231"/>
    </location>
</feature>
<feature type="chain" id="PRO_5044902550" description="Outer membrane protein assembly factor BamD" evidence="6">
    <location>
        <begin position="29"/>
        <end position="274"/>
    </location>
</feature>
<evidence type="ECO:0000313" key="9">
    <source>
        <dbReference type="EMBL" id="MBO0334215.1"/>
    </source>
</evidence>
<comment type="similarity">
    <text evidence="6">Belongs to the BamD family.</text>
</comment>
<comment type="subcellular location">
    <subcellularLocation>
        <location evidence="6">Cell outer membrane</location>
    </subcellularLocation>
</comment>
<feature type="repeat" description="TPR" evidence="7">
    <location>
        <begin position="75"/>
        <end position="108"/>
    </location>
</feature>
<dbReference type="PROSITE" id="PS50005">
    <property type="entry name" value="TPR"/>
    <property type="match status" value="1"/>
</dbReference>
<accession>A0ABS3F6Q9</accession>
<evidence type="ECO:0000313" key="10">
    <source>
        <dbReference type="Proteomes" id="UP000664761"/>
    </source>
</evidence>
<dbReference type="PANTHER" id="PTHR37423:SF1">
    <property type="entry name" value="OUTER MEMBRANE PROTEIN ASSEMBLY FACTOR BAMD"/>
    <property type="match status" value="1"/>
</dbReference>
<evidence type="ECO:0000256" key="2">
    <source>
        <dbReference type="ARBA" id="ARBA00023136"/>
    </source>
</evidence>
<dbReference type="PANTHER" id="PTHR37423">
    <property type="entry name" value="SOLUBLE LYTIC MUREIN TRANSGLYCOSYLASE-RELATED"/>
    <property type="match status" value="1"/>
</dbReference>
<dbReference type="InterPro" id="IPR011990">
    <property type="entry name" value="TPR-like_helical_dom_sf"/>
</dbReference>
<reference evidence="9 10" key="1">
    <citation type="submission" date="2021-03" db="EMBL/GenBank/DDBJ databases">
        <title>Sneathiella sp. CAU 1612 isolated from Kang Won-do.</title>
        <authorList>
            <person name="Kim W."/>
        </authorList>
    </citation>
    <scope>NUCLEOTIDE SEQUENCE [LARGE SCALE GENOMIC DNA]</scope>
    <source>
        <strain evidence="9 10">CAU 1612</strain>
    </source>
</reference>
<organism evidence="9 10">
    <name type="scientific">Sneathiella sedimenti</name>
    <dbReference type="NCBI Taxonomy" id="2816034"/>
    <lineage>
        <taxon>Bacteria</taxon>
        <taxon>Pseudomonadati</taxon>
        <taxon>Pseudomonadota</taxon>
        <taxon>Alphaproteobacteria</taxon>
        <taxon>Sneathiellales</taxon>
        <taxon>Sneathiellaceae</taxon>
        <taxon>Sneathiella</taxon>
    </lineage>
</organism>
<comment type="subunit">
    <text evidence="6">Part of the Bam complex.</text>
</comment>
<dbReference type="HAMAP" id="MF_00922">
    <property type="entry name" value="OM_assembly_BamD"/>
    <property type="match status" value="1"/>
</dbReference>
<comment type="caution">
    <text evidence="9">The sequence shown here is derived from an EMBL/GenBank/DDBJ whole genome shotgun (WGS) entry which is preliminary data.</text>
</comment>
<dbReference type="InterPro" id="IPR019734">
    <property type="entry name" value="TPR_rpt"/>
</dbReference>
<evidence type="ECO:0000259" key="8">
    <source>
        <dbReference type="Pfam" id="PF13525"/>
    </source>
</evidence>
<dbReference type="SUPFAM" id="SSF48452">
    <property type="entry name" value="TPR-like"/>
    <property type="match status" value="1"/>
</dbReference>
<dbReference type="NCBIfam" id="TIGR03302">
    <property type="entry name" value="OM_YfiO"/>
    <property type="match status" value="1"/>
</dbReference>
<evidence type="ECO:0000256" key="6">
    <source>
        <dbReference type="HAMAP-Rule" id="MF_00922"/>
    </source>
</evidence>
<evidence type="ECO:0000256" key="3">
    <source>
        <dbReference type="ARBA" id="ARBA00023139"/>
    </source>
</evidence>
<comment type="function">
    <text evidence="6">Part of the outer membrane protein assembly complex, which is involved in assembly and insertion of beta-barrel proteins into the outer membrane.</text>
</comment>
<keyword evidence="10" id="KW-1185">Reference proteome</keyword>
<feature type="signal peptide" evidence="6">
    <location>
        <begin position="1"/>
        <end position="28"/>
    </location>
</feature>
<proteinExistence type="inferred from homology"/>
<evidence type="ECO:0000256" key="5">
    <source>
        <dbReference type="ARBA" id="ARBA00023288"/>
    </source>
</evidence>
<dbReference type="CDD" id="cd15830">
    <property type="entry name" value="BamD"/>
    <property type="match status" value="1"/>
</dbReference>
<dbReference type="InterPro" id="IPR039565">
    <property type="entry name" value="BamD-like"/>
</dbReference>
<evidence type="ECO:0000256" key="7">
    <source>
        <dbReference type="PROSITE-ProRule" id="PRU00339"/>
    </source>
</evidence>
<keyword evidence="5" id="KW-0449">Lipoprotein</keyword>
<gene>
    <name evidence="6" type="primary">bamD</name>
    <name evidence="9" type="ORF">J0X12_11340</name>
</gene>
<keyword evidence="1 6" id="KW-0732">Signal</keyword>
<keyword evidence="4 6" id="KW-0998">Cell outer membrane</keyword>
<protein>
    <recommendedName>
        <fullName evidence="6">Outer membrane protein assembly factor BamD</fullName>
    </recommendedName>
</protein>
<dbReference type="EMBL" id="JAFLNC010000003">
    <property type="protein sequence ID" value="MBO0334215.1"/>
    <property type="molecule type" value="Genomic_DNA"/>
</dbReference>
<sequence length="274" mass="31395" precursor="true">MQYHFNSSVGRALSGLLLLILVAGCSSNEPEAYVERPVEELYNQALADLNSENYFEAAKGFDEVERQHPYSVWSTKAQIMSAFAYYQSNEYDQAILAAERFIELHPGNKDVAYAYYLVAISYYEQITGVERDQKVTRQALDALQNLVRRFPNTEYAQDARLKIDLTRDHLAGKEMAIGRYYLGQKYMIGAINRFRIVVEQYQTTTHVPEALHRLTEAYLTLGITEEAQTAAAVLGYNFPGSEWYQDSYALLDQNYLKPVANEDSWIVKAWKSVF</sequence>
<keyword evidence="3" id="KW-0564">Palmitate</keyword>
<keyword evidence="2 6" id="KW-0472">Membrane</keyword>
<name>A0ABS3F6Q9_9PROT</name>
<dbReference type="InterPro" id="IPR017689">
    <property type="entry name" value="BamD"/>
</dbReference>